<evidence type="ECO:0000313" key="1">
    <source>
        <dbReference type="EMBL" id="KAK4222241.1"/>
    </source>
</evidence>
<dbReference type="GO" id="GO:0003824">
    <property type="term" value="F:catalytic activity"/>
    <property type="evidence" value="ECO:0007669"/>
    <property type="project" value="InterPro"/>
</dbReference>
<evidence type="ECO:0000313" key="2">
    <source>
        <dbReference type="Proteomes" id="UP001301958"/>
    </source>
</evidence>
<dbReference type="SUPFAM" id="SSF53167">
    <property type="entry name" value="Purine and uridine phosphorylases"/>
    <property type="match status" value="1"/>
</dbReference>
<dbReference type="InterPro" id="IPR035994">
    <property type="entry name" value="Nucleoside_phosphorylase_sf"/>
</dbReference>
<accession>A0AAN6YQH4</accession>
<name>A0AAN6YQH4_9PEZI</name>
<reference evidence="1" key="1">
    <citation type="journal article" date="2023" name="Mol. Phylogenet. Evol.">
        <title>Genome-scale phylogeny and comparative genomics of the fungal order Sordariales.</title>
        <authorList>
            <person name="Hensen N."/>
            <person name="Bonometti L."/>
            <person name="Westerberg I."/>
            <person name="Brannstrom I.O."/>
            <person name="Guillou S."/>
            <person name="Cros-Aarteil S."/>
            <person name="Calhoun S."/>
            <person name="Haridas S."/>
            <person name="Kuo A."/>
            <person name="Mondo S."/>
            <person name="Pangilinan J."/>
            <person name="Riley R."/>
            <person name="LaButti K."/>
            <person name="Andreopoulos B."/>
            <person name="Lipzen A."/>
            <person name="Chen C."/>
            <person name="Yan M."/>
            <person name="Daum C."/>
            <person name="Ng V."/>
            <person name="Clum A."/>
            <person name="Steindorff A."/>
            <person name="Ohm R.A."/>
            <person name="Martin F."/>
            <person name="Silar P."/>
            <person name="Natvig D.O."/>
            <person name="Lalanne C."/>
            <person name="Gautier V."/>
            <person name="Ament-Velasquez S.L."/>
            <person name="Kruys A."/>
            <person name="Hutchinson M.I."/>
            <person name="Powell A.J."/>
            <person name="Barry K."/>
            <person name="Miller A.N."/>
            <person name="Grigoriev I.V."/>
            <person name="Debuchy R."/>
            <person name="Gladieux P."/>
            <person name="Hiltunen Thoren M."/>
            <person name="Johannesson H."/>
        </authorList>
    </citation>
    <scope>NUCLEOTIDE SEQUENCE</scope>
    <source>
        <strain evidence="1">CBS 990.96</strain>
    </source>
</reference>
<organism evidence="1 2">
    <name type="scientific">Podospora fimiseda</name>
    <dbReference type="NCBI Taxonomy" id="252190"/>
    <lineage>
        <taxon>Eukaryota</taxon>
        <taxon>Fungi</taxon>
        <taxon>Dikarya</taxon>
        <taxon>Ascomycota</taxon>
        <taxon>Pezizomycotina</taxon>
        <taxon>Sordariomycetes</taxon>
        <taxon>Sordariomycetidae</taxon>
        <taxon>Sordariales</taxon>
        <taxon>Podosporaceae</taxon>
        <taxon>Podospora</taxon>
    </lineage>
</organism>
<dbReference type="Proteomes" id="UP001301958">
    <property type="component" value="Unassembled WGS sequence"/>
</dbReference>
<dbReference type="EMBL" id="MU865482">
    <property type="protein sequence ID" value="KAK4222241.1"/>
    <property type="molecule type" value="Genomic_DNA"/>
</dbReference>
<reference evidence="1" key="2">
    <citation type="submission" date="2023-05" db="EMBL/GenBank/DDBJ databases">
        <authorList>
            <consortium name="Lawrence Berkeley National Laboratory"/>
            <person name="Steindorff A."/>
            <person name="Hensen N."/>
            <person name="Bonometti L."/>
            <person name="Westerberg I."/>
            <person name="Brannstrom I.O."/>
            <person name="Guillou S."/>
            <person name="Cros-Aarteil S."/>
            <person name="Calhoun S."/>
            <person name="Haridas S."/>
            <person name="Kuo A."/>
            <person name="Mondo S."/>
            <person name="Pangilinan J."/>
            <person name="Riley R."/>
            <person name="Labutti K."/>
            <person name="Andreopoulos B."/>
            <person name="Lipzen A."/>
            <person name="Chen C."/>
            <person name="Yanf M."/>
            <person name="Daum C."/>
            <person name="Ng V."/>
            <person name="Clum A."/>
            <person name="Ohm R."/>
            <person name="Martin F."/>
            <person name="Silar P."/>
            <person name="Natvig D."/>
            <person name="Lalanne C."/>
            <person name="Gautier V."/>
            <person name="Ament-Velasquez S.L."/>
            <person name="Kruys A."/>
            <person name="Hutchinson M.I."/>
            <person name="Powell A.J."/>
            <person name="Barry K."/>
            <person name="Miller A.N."/>
            <person name="Grigoriev I.V."/>
            <person name="Debuchy R."/>
            <person name="Gladieux P."/>
            <person name="Thoren M.H."/>
            <person name="Johannesson H."/>
        </authorList>
    </citation>
    <scope>NUCLEOTIDE SEQUENCE</scope>
    <source>
        <strain evidence="1">CBS 990.96</strain>
    </source>
</reference>
<gene>
    <name evidence="1" type="ORF">QBC38DRAFT_375494</name>
</gene>
<keyword evidence="2" id="KW-1185">Reference proteome</keyword>
<feature type="non-terminal residue" evidence="1">
    <location>
        <position position="1"/>
    </location>
</feature>
<protein>
    <recommendedName>
        <fullName evidence="3">Nucleoside phosphorylase domain-containing protein</fullName>
    </recommendedName>
</protein>
<proteinExistence type="predicted"/>
<evidence type="ECO:0008006" key="3">
    <source>
        <dbReference type="Google" id="ProtNLM"/>
    </source>
</evidence>
<sequence>RDTILESNLSCLPSDIDALVLGLVHRLQKLTGPVAWNQQEGCFAWTVQNFRGKKVAFIGFRPSFWGDISGEVGHFLGSQLGIKEVLYFGKLGSLKPGMRPNTWLATGGRSIVREQTVEWENILTKSVEKLAKNDTVVRTHVTLGSVLHETKDWLSSLPRSVDFVDPEVGMMGQAAVRNGIRFGYLHIISDYVAEKYEEDLSNERMGSVLERRAKLYRLVQKVLGDHLSRGK</sequence>
<dbReference type="AlphaFoldDB" id="A0AAN6YQH4"/>
<comment type="caution">
    <text evidence="1">The sequence shown here is derived from an EMBL/GenBank/DDBJ whole genome shotgun (WGS) entry which is preliminary data.</text>
</comment>
<dbReference type="GO" id="GO:0009116">
    <property type="term" value="P:nucleoside metabolic process"/>
    <property type="evidence" value="ECO:0007669"/>
    <property type="project" value="InterPro"/>
</dbReference>